<evidence type="ECO:0000256" key="1">
    <source>
        <dbReference type="ARBA" id="ARBA00003788"/>
    </source>
</evidence>
<dbReference type="NCBIfam" id="NF003346">
    <property type="entry name" value="PRK04366.1"/>
    <property type="match status" value="1"/>
</dbReference>
<dbReference type="GO" id="GO:0030170">
    <property type="term" value="F:pyridoxal phosphate binding"/>
    <property type="evidence" value="ECO:0007669"/>
    <property type="project" value="TreeGrafter"/>
</dbReference>
<dbReference type="GO" id="GO:0016594">
    <property type="term" value="F:glycine binding"/>
    <property type="evidence" value="ECO:0007669"/>
    <property type="project" value="TreeGrafter"/>
</dbReference>
<keyword evidence="9" id="KW-1185">Reference proteome</keyword>
<dbReference type="Pfam" id="PF21478">
    <property type="entry name" value="GcvP2_C"/>
    <property type="match status" value="1"/>
</dbReference>
<dbReference type="InParanoid" id="A0A4V3CT79"/>
<accession>A0A4V3CT79</accession>
<evidence type="ECO:0000256" key="3">
    <source>
        <dbReference type="ARBA" id="ARBA00022898"/>
    </source>
</evidence>
<dbReference type="Gene3D" id="6.20.440.10">
    <property type="match status" value="1"/>
</dbReference>
<dbReference type="GO" id="GO:0005829">
    <property type="term" value="C:cytosol"/>
    <property type="evidence" value="ECO:0007669"/>
    <property type="project" value="TreeGrafter"/>
</dbReference>
<dbReference type="GO" id="GO:0004375">
    <property type="term" value="F:glycine dehydrogenase (decarboxylating) activity"/>
    <property type="evidence" value="ECO:0007669"/>
    <property type="project" value="UniProtKB-EC"/>
</dbReference>
<dbReference type="EMBL" id="SNXS01000004">
    <property type="protein sequence ID" value="TDP64134.1"/>
    <property type="molecule type" value="Genomic_DNA"/>
</dbReference>
<dbReference type="Gene3D" id="3.90.1150.10">
    <property type="entry name" value="Aspartate Aminotransferase, domain 1"/>
    <property type="match status" value="1"/>
</dbReference>
<evidence type="ECO:0000313" key="8">
    <source>
        <dbReference type="EMBL" id="TDP64134.1"/>
    </source>
</evidence>
<evidence type="ECO:0000256" key="2">
    <source>
        <dbReference type="ARBA" id="ARBA00012134"/>
    </source>
</evidence>
<comment type="caution">
    <text evidence="8">The sequence shown here is derived from an EMBL/GenBank/DDBJ whole genome shotgun (WGS) entry which is preliminary data.</text>
</comment>
<dbReference type="InterPro" id="IPR049316">
    <property type="entry name" value="GDC-P_C"/>
</dbReference>
<feature type="domain" description="Aminotransferase class V" evidence="6">
    <location>
        <begin position="189"/>
        <end position="305"/>
    </location>
</feature>
<evidence type="ECO:0000259" key="6">
    <source>
        <dbReference type="Pfam" id="PF00266"/>
    </source>
</evidence>
<keyword evidence="4" id="KW-0560">Oxidoreductase</keyword>
<evidence type="ECO:0000256" key="4">
    <source>
        <dbReference type="ARBA" id="ARBA00023002"/>
    </source>
</evidence>
<dbReference type="EC" id="1.4.4.2" evidence="2"/>
<gene>
    <name evidence="8" type="ORF">DES47_104423</name>
</gene>
<sequence length="533" mass="58524">MSTMENISAHRFTDGKPNLRRYQQARWDEPVIFELSQPGERAILPPELEPGIEVDTHDALQQLPPGMRRTQAPALPELSQNRVLRHYLRLSQENLGADMNVDVGQGTCTMKYNPKINEQLARDPRMSELHPLQDESTVQGILHVMHQMEQVICEVSGMDAVSLQPRSGSQAIYANIAMMRAWFEARGEAGDRDEIITTIFSHPSDAACAKVLGYKVITLYPDADGYPDLAAMKAAVGPRTAALIITNPEDTGIFNPRIAAFVAAAHEVGALACYDQANANGLLGITRAREAGFDLCHFNLHKTFATPHACGGPAVGACAVTAELARFLPRPRVVKEGERYRIDQGEAQSIGKVAAFMGTASIVLRAYAWVMNLGAAGLREVAEIAVLNNNYIMSQLLKIPGLSAPYAAGKRRIEQVRYSLAALSEATGVSSGDIGLRAADYGTHYWTSHHPYVVPEPATIEPTEAYSRADLDEFVQIMAQVAHEARTDPAMVLSAPHNCPTKRVQDEYLEDPKRWAITWRAWQRKLAEHGTAA</sequence>
<reference evidence="8 9" key="1">
    <citation type="submission" date="2019-03" db="EMBL/GenBank/DDBJ databases">
        <title>Genomic Encyclopedia of Type Strains, Phase IV (KMG-IV): sequencing the most valuable type-strain genomes for metagenomic binning, comparative biology and taxonomic classification.</title>
        <authorList>
            <person name="Goeker M."/>
        </authorList>
    </citation>
    <scope>NUCLEOTIDE SEQUENCE [LARGE SCALE GENOMIC DNA]</scope>
    <source>
        <strain evidence="8 9">DSM 16998</strain>
    </source>
</reference>
<evidence type="ECO:0000259" key="7">
    <source>
        <dbReference type="Pfam" id="PF21478"/>
    </source>
</evidence>
<dbReference type="InterPro" id="IPR020581">
    <property type="entry name" value="GDC_P"/>
</dbReference>
<dbReference type="AlphaFoldDB" id="A0A4V3CT79"/>
<dbReference type="InterPro" id="IPR015421">
    <property type="entry name" value="PyrdxlP-dep_Trfase_major"/>
</dbReference>
<protein>
    <recommendedName>
        <fullName evidence="2">glycine dehydrogenase (aminomethyl-transferring)</fullName>
        <ecNumber evidence="2">1.4.4.2</ecNumber>
    </recommendedName>
</protein>
<dbReference type="PANTHER" id="PTHR11773">
    <property type="entry name" value="GLYCINE DEHYDROGENASE, DECARBOXYLATING"/>
    <property type="match status" value="1"/>
</dbReference>
<comment type="catalytic activity">
    <reaction evidence="5">
        <text>N(6)-[(R)-lipoyl]-L-lysyl-[glycine-cleavage complex H protein] + glycine + H(+) = N(6)-[(R)-S(8)-aminomethyldihydrolipoyl]-L-lysyl-[glycine-cleavage complex H protein] + CO2</text>
        <dbReference type="Rhea" id="RHEA:24304"/>
        <dbReference type="Rhea" id="RHEA-COMP:10494"/>
        <dbReference type="Rhea" id="RHEA-COMP:10495"/>
        <dbReference type="ChEBI" id="CHEBI:15378"/>
        <dbReference type="ChEBI" id="CHEBI:16526"/>
        <dbReference type="ChEBI" id="CHEBI:57305"/>
        <dbReference type="ChEBI" id="CHEBI:83099"/>
        <dbReference type="ChEBI" id="CHEBI:83143"/>
        <dbReference type="EC" id="1.4.4.2"/>
    </reaction>
</comment>
<dbReference type="InterPro" id="IPR000192">
    <property type="entry name" value="Aminotrans_V_dom"/>
</dbReference>
<dbReference type="GO" id="GO:0019464">
    <property type="term" value="P:glycine decarboxylation via glycine cleavage system"/>
    <property type="evidence" value="ECO:0007669"/>
    <property type="project" value="TreeGrafter"/>
</dbReference>
<dbReference type="GO" id="GO:0005960">
    <property type="term" value="C:glycine cleavage complex"/>
    <property type="evidence" value="ECO:0007669"/>
    <property type="project" value="TreeGrafter"/>
</dbReference>
<dbReference type="PANTHER" id="PTHR11773:SF1">
    <property type="entry name" value="GLYCINE DEHYDROGENASE (DECARBOXYLATING), MITOCHONDRIAL"/>
    <property type="match status" value="1"/>
</dbReference>
<evidence type="ECO:0000313" key="9">
    <source>
        <dbReference type="Proteomes" id="UP000295361"/>
    </source>
</evidence>
<name>A0A4V3CT79_9BURK</name>
<dbReference type="Proteomes" id="UP000295361">
    <property type="component" value="Unassembled WGS sequence"/>
</dbReference>
<keyword evidence="3" id="KW-0663">Pyridoxal phosphate</keyword>
<dbReference type="InterPro" id="IPR015424">
    <property type="entry name" value="PyrdxlP-dep_Trfase"/>
</dbReference>
<organism evidence="8 9">
    <name type="scientific">Roseateles toxinivorans</name>
    <dbReference type="NCBI Taxonomy" id="270368"/>
    <lineage>
        <taxon>Bacteria</taxon>
        <taxon>Pseudomonadati</taxon>
        <taxon>Pseudomonadota</taxon>
        <taxon>Betaproteobacteria</taxon>
        <taxon>Burkholderiales</taxon>
        <taxon>Sphaerotilaceae</taxon>
        <taxon>Roseateles</taxon>
    </lineage>
</organism>
<dbReference type="Pfam" id="PF00266">
    <property type="entry name" value="Aminotran_5"/>
    <property type="match status" value="1"/>
</dbReference>
<proteinExistence type="predicted"/>
<evidence type="ECO:0000256" key="5">
    <source>
        <dbReference type="ARBA" id="ARBA00049026"/>
    </source>
</evidence>
<dbReference type="InterPro" id="IPR015422">
    <property type="entry name" value="PyrdxlP-dep_Trfase_small"/>
</dbReference>
<dbReference type="SUPFAM" id="SSF53383">
    <property type="entry name" value="PLP-dependent transferases"/>
    <property type="match status" value="1"/>
</dbReference>
<comment type="function">
    <text evidence="1">The glycine cleavage system catalyzes the degradation of glycine. The P protein binds the alpha-amino group of glycine through its pyridoxal phosphate cofactor; CO(2) is released and the remaining methylamine moiety is then transferred to the lipoamide cofactor of the H protein.</text>
</comment>
<dbReference type="OrthoDB" id="9801272at2"/>
<feature type="domain" description="Glycine dehydrogenase C-terminal" evidence="7">
    <location>
        <begin position="382"/>
        <end position="486"/>
    </location>
</feature>
<dbReference type="Gene3D" id="3.40.640.10">
    <property type="entry name" value="Type I PLP-dependent aspartate aminotransferase-like (Major domain)"/>
    <property type="match status" value="1"/>
</dbReference>